<evidence type="ECO:0000313" key="1">
    <source>
        <dbReference type="EMBL" id="TFK71476.1"/>
    </source>
</evidence>
<organism evidence="1 2">
    <name type="scientific">Pluteus cervinus</name>
    <dbReference type="NCBI Taxonomy" id="181527"/>
    <lineage>
        <taxon>Eukaryota</taxon>
        <taxon>Fungi</taxon>
        <taxon>Dikarya</taxon>
        <taxon>Basidiomycota</taxon>
        <taxon>Agaricomycotina</taxon>
        <taxon>Agaricomycetes</taxon>
        <taxon>Agaricomycetidae</taxon>
        <taxon>Agaricales</taxon>
        <taxon>Pluteineae</taxon>
        <taxon>Pluteaceae</taxon>
        <taxon>Pluteus</taxon>
    </lineage>
</organism>
<proteinExistence type="predicted"/>
<evidence type="ECO:0000313" key="2">
    <source>
        <dbReference type="Proteomes" id="UP000308600"/>
    </source>
</evidence>
<protein>
    <submittedName>
        <fullName evidence="1">GroES-like protein</fullName>
    </submittedName>
</protein>
<accession>A0ACD3B1H8</accession>
<sequence length="346" mass="36759">MSTQKALYLLEAKGRLAVGDAPIYNPGAGELLVKLYATALNPVDWKFIEQDVFVQFLSSYPAVVGSDGAGEVVEIGEGVTGFEKGDKVFFQGGYEPKYGTFQQYTLADAGATAKIPEGISYDQASTFPVALTAAYLGLYKGLGLAPLTAAGRGIGAYANTPLVIIGGSSNVGQFALQLAQASGFSPIITTASLKHTEFLKSLGATHIIDRKIPLSSLPSEVAKITDKSILHVLDAISLSDTQQASYDLLSHGGKLTIVLHKTLTQKEGDGKEVVHIVGVRNHPGHRELLVDGYKHWPEWVKTGLLRPSQVEVVSNGLAGIPDGLKRLQNDQVSGVKLVAHPFDPIA</sequence>
<dbReference type="EMBL" id="ML208297">
    <property type="protein sequence ID" value="TFK71476.1"/>
    <property type="molecule type" value="Genomic_DNA"/>
</dbReference>
<reference evidence="1 2" key="1">
    <citation type="journal article" date="2019" name="Nat. Ecol. Evol.">
        <title>Megaphylogeny resolves global patterns of mushroom evolution.</title>
        <authorList>
            <person name="Varga T."/>
            <person name="Krizsan K."/>
            <person name="Foldi C."/>
            <person name="Dima B."/>
            <person name="Sanchez-Garcia M."/>
            <person name="Sanchez-Ramirez S."/>
            <person name="Szollosi G.J."/>
            <person name="Szarkandi J.G."/>
            <person name="Papp V."/>
            <person name="Albert L."/>
            <person name="Andreopoulos W."/>
            <person name="Angelini C."/>
            <person name="Antonin V."/>
            <person name="Barry K.W."/>
            <person name="Bougher N.L."/>
            <person name="Buchanan P."/>
            <person name="Buyck B."/>
            <person name="Bense V."/>
            <person name="Catcheside P."/>
            <person name="Chovatia M."/>
            <person name="Cooper J."/>
            <person name="Damon W."/>
            <person name="Desjardin D."/>
            <person name="Finy P."/>
            <person name="Geml J."/>
            <person name="Haridas S."/>
            <person name="Hughes K."/>
            <person name="Justo A."/>
            <person name="Karasinski D."/>
            <person name="Kautmanova I."/>
            <person name="Kiss B."/>
            <person name="Kocsube S."/>
            <person name="Kotiranta H."/>
            <person name="LaButti K.M."/>
            <person name="Lechner B.E."/>
            <person name="Liimatainen K."/>
            <person name="Lipzen A."/>
            <person name="Lukacs Z."/>
            <person name="Mihaltcheva S."/>
            <person name="Morgado L.N."/>
            <person name="Niskanen T."/>
            <person name="Noordeloos M.E."/>
            <person name="Ohm R.A."/>
            <person name="Ortiz-Santana B."/>
            <person name="Ovrebo C."/>
            <person name="Racz N."/>
            <person name="Riley R."/>
            <person name="Savchenko A."/>
            <person name="Shiryaev A."/>
            <person name="Soop K."/>
            <person name="Spirin V."/>
            <person name="Szebenyi C."/>
            <person name="Tomsovsky M."/>
            <person name="Tulloss R.E."/>
            <person name="Uehling J."/>
            <person name="Grigoriev I.V."/>
            <person name="Vagvolgyi C."/>
            <person name="Papp T."/>
            <person name="Martin F.M."/>
            <person name="Miettinen O."/>
            <person name="Hibbett D.S."/>
            <person name="Nagy L.G."/>
        </authorList>
    </citation>
    <scope>NUCLEOTIDE SEQUENCE [LARGE SCALE GENOMIC DNA]</scope>
    <source>
        <strain evidence="1 2">NL-1719</strain>
    </source>
</reference>
<gene>
    <name evidence="1" type="ORF">BDN72DRAFT_837527</name>
</gene>
<dbReference type="Proteomes" id="UP000308600">
    <property type="component" value="Unassembled WGS sequence"/>
</dbReference>
<name>A0ACD3B1H8_9AGAR</name>
<keyword evidence="2" id="KW-1185">Reference proteome</keyword>